<feature type="compositionally biased region" description="Polar residues" evidence="1">
    <location>
        <begin position="242"/>
        <end position="255"/>
    </location>
</feature>
<name>A0A9Q0QP16_9MAGN</name>
<gene>
    <name evidence="3" type="ORF">NE237_018298</name>
</gene>
<feature type="compositionally biased region" description="Polar residues" evidence="1">
    <location>
        <begin position="370"/>
        <end position="392"/>
    </location>
</feature>
<evidence type="ECO:0000313" key="3">
    <source>
        <dbReference type="EMBL" id="KAJ4966449.1"/>
    </source>
</evidence>
<feature type="region of interest" description="Disordered" evidence="1">
    <location>
        <begin position="1776"/>
        <end position="1805"/>
    </location>
</feature>
<dbReference type="InterPro" id="IPR003169">
    <property type="entry name" value="GYF"/>
</dbReference>
<feature type="region of interest" description="Disordered" evidence="1">
    <location>
        <begin position="370"/>
        <end position="423"/>
    </location>
</feature>
<evidence type="ECO:0000256" key="1">
    <source>
        <dbReference type="SAM" id="MobiDB-lite"/>
    </source>
</evidence>
<feature type="compositionally biased region" description="Basic and acidic residues" evidence="1">
    <location>
        <begin position="146"/>
        <end position="224"/>
    </location>
</feature>
<feature type="region of interest" description="Disordered" evidence="1">
    <location>
        <begin position="1395"/>
        <end position="1453"/>
    </location>
</feature>
<evidence type="ECO:0000259" key="2">
    <source>
        <dbReference type="PROSITE" id="PS50829"/>
    </source>
</evidence>
<dbReference type="PANTHER" id="PTHR47471:SF1">
    <property type="entry name" value="PROTEIN ESSENTIAL FOR POTEXVIRUS ACCUMULATION 1"/>
    <property type="match status" value="1"/>
</dbReference>
<feature type="compositionally biased region" description="Basic residues" evidence="1">
    <location>
        <begin position="1795"/>
        <end position="1805"/>
    </location>
</feature>
<evidence type="ECO:0000313" key="4">
    <source>
        <dbReference type="Proteomes" id="UP001141806"/>
    </source>
</evidence>
<sequence length="1830" mass="200970">MADRNNADTRHHVTVNTPLQITKEMQGLDNLIPLSPQWLLPKPGESKPGIVTGESNFSPILGHTSRADASKSSGNGEEIQNNEKKRDVFQPSFLDTESGRRDRWRDEERDTNSSIRRDHWREGDKELGDARKMDRWMDNSSIRQTGEVRRVPSERWTDSNNRESSYEQRRESKWNTRWGPEDKESESWREKWLDSCRDGEVPHDKGLSHLNNHGKEDREGDKYRPWRSNSSQNRGRGEPHHQTLTPNKQTPTFGSSRGRGENTPPTFSVGRGRVSSGGSTVNRASAYSYSLGTVSDKGESANGEPSQLSYSKTKLLDIYFTTDVRSYGKPLDVELPSLTQEESLEPLAFSAPTLEESVILKGIDNGDIVSSGSPQVSKDGSVGRNSTDLVQTRRTKLGSREDLPSSIDDFKDESSENSKAFREDVAASKKVDEVAVGREMSVHGNSSAHPGTTWRSQSLKERSHLPLHDWRDFPTEVRSVASEMGWSNSLKERDAERENSKAVPPSYYKDETNWKVTEGFHSDIGRDSVFKRCSSEVFDREHETRKFLLQPSPEELSLYYKDPRGEIQGPFSGSDLIGWFEAGYFSTDLQVRLASASPETPFSLLGDVMPHLEAKARPPPGFSGPKQNETADTLTRPKFSSLGKLHAASSEIDLIKNEPRSGHESMTEAENRFLESLMSANMNSPQRENFAFPEGVQRYIGNNSGGMPTVGLDSGSDLNYLLGQRMSLECQRSLPNLHPYWPGLDAASMVLKADLGLDPSSHSKLLPSMLDGHHQIPHLQKVDLMSMLQRGASDKSSSSVNGVTSWSNLPVQSGLDVRQDKIDMHHNQPYPAQTAYGMQMQQQNQPSLSNIIGQNIDHPTGIVAPEMLLSSGLSQDPQMLSILQQQYLLSQLQLHPQAPVPTQLSLLDKLLLLKQQQKQEQQQQLLRQQHLLSQVLSEHQSPQHFPEASYGNLPAAAVAAGSAAVDHRGLRPPHDAFQSNSWMPVPNPQDGHATNFSTLPSQLSRDIAYSVSTEASPLHLPHQIFKNPTDPNGCGVTNSEQIDGTHQNDSLLAPTIVDSSPSVEVMENSSVGPPALEEHLLITHSCAAVVPAQISESTPRNVEAVVDLTPEGILTSIPLASPEIPPRAPSSGTDRDEASVPELINDMKSPSPTVLEEPQLQNEQWKIESPMVKEVKKAEAHEVKKTSEKKSRKLKSSKVQSSLDQSKGISRALPPQMLKQSETVGVETQSKTRIETFYGTSPVTTGDAGTEVSIVETLGSQLNSRISNNEVLVVEGKAEPREVESVPLHDTQAHLGQRAWKPAPGLKAKSLLEIQQEEQRKAQMEMTISENATSVNSVSSSIPWAGVVNAEPKTVKDNHQDAVSAQINKGKAESSIKPMSKRSQLHDLLAEEVLAKSDGRTTEVPDNTSNLPPPPVSSQVDLIVDNDDFIEAKDTKKSRKKSAKSKGMAAKASTPIASADVLIASSPIEKAKSTHHVQQKDVLPAPPSGPSFGDFVIWKGEVANPSPAPAWSTDLGKLTNATSLRDIQKEQQKKVSSVQNQTQIPSSQKAQSNRNTHGSGSWAVSGLSPSKAASPIQINSVALVHSKSKAEDDLFWGSKAEDDLFWGSQDQSKLEAKQSDFPSLAKQSSWGSKTTAVKGTVAGSTSRQKSTGTRSADYSVSSSAVSQSSLRRKRDTVIKQSEAMEFRGWCESESVRLTGTKDTSFLEFCLKQSTSEAETLLIENLGSFDPDHEFIDKLLNYKELLSADVIEIAFQSRNDRRVDGFDAGNVKTERLGDGDFDSDMAVGPDGSTRTGGKKKGKKGKKVSASVLGFNVVSKRIMMGEIQTAED</sequence>
<feature type="compositionally biased region" description="Low complexity" evidence="1">
    <location>
        <begin position="268"/>
        <end position="279"/>
    </location>
</feature>
<feature type="compositionally biased region" description="Low complexity" evidence="1">
    <location>
        <begin position="1534"/>
        <end position="1543"/>
    </location>
</feature>
<feature type="region of interest" description="Disordered" evidence="1">
    <location>
        <begin position="1635"/>
        <end position="1658"/>
    </location>
</feature>
<feature type="region of interest" description="Disordered" evidence="1">
    <location>
        <begin position="39"/>
        <end position="116"/>
    </location>
</feature>
<feature type="compositionally biased region" description="Low complexity" evidence="1">
    <location>
        <begin position="1197"/>
        <end position="1207"/>
    </location>
</feature>
<feature type="compositionally biased region" description="Polar residues" evidence="1">
    <location>
        <begin position="70"/>
        <end position="79"/>
    </location>
</feature>
<feature type="compositionally biased region" description="Basic and acidic residues" evidence="1">
    <location>
        <begin position="1171"/>
        <end position="1189"/>
    </location>
</feature>
<feature type="compositionally biased region" description="Polar residues" evidence="1">
    <location>
        <begin position="1635"/>
        <end position="1654"/>
    </location>
</feature>
<feature type="region of interest" description="Disordered" evidence="1">
    <location>
        <begin position="1522"/>
        <end position="1569"/>
    </location>
</feature>
<feature type="compositionally biased region" description="Basic and acidic residues" evidence="1">
    <location>
        <begin position="398"/>
        <end position="423"/>
    </location>
</feature>
<organism evidence="3 4">
    <name type="scientific">Protea cynaroides</name>
    <dbReference type="NCBI Taxonomy" id="273540"/>
    <lineage>
        <taxon>Eukaryota</taxon>
        <taxon>Viridiplantae</taxon>
        <taxon>Streptophyta</taxon>
        <taxon>Embryophyta</taxon>
        <taxon>Tracheophyta</taxon>
        <taxon>Spermatophyta</taxon>
        <taxon>Magnoliopsida</taxon>
        <taxon>Proteales</taxon>
        <taxon>Proteaceae</taxon>
        <taxon>Protea</taxon>
    </lineage>
</organism>
<feature type="domain" description="GYF" evidence="2">
    <location>
        <begin position="555"/>
        <end position="606"/>
    </location>
</feature>
<reference evidence="3" key="1">
    <citation type="journal article" date="2023" name="Plant J.">
        <title>The genome of the king protea, Protea cynaroides.</title>
        <authorList>
            <person name="Chang J."/>
            <person name="Duong T.A."/>
            <person name="Schoeman C."/>
            <person name="Ma X."/>
            <person name="Roodt D."/>
            <person name="Barker N."/>
            <person name="Li Z."/>
            <person name="Van de Peer Y."/>
            <person name="Mizrachi E."/>
        </authorList>
    </citation>
    <scope>NUCLEOTIDE SEQUENCE</scope>
    <source>
        <tissue evidence="3">Young leaves</tissue>
    </source>
</reference>
<dbReference type="Gene3D" id="3.30.1490.40">
    <property type="match status" value="1"/>
</dbReference>
<accession>A0A9Q0QP16</accession>
<protein>
    <recommendedName>
        <fullName evidence="2">GYF domain-containing protein</fullName>
    </recommendedName>
</protein>
<feature type="region of interest" description="Disordered" evidence="1">
    <location>
        <begin position="1117"/>
        <end position="1209"/>
    </location>
</feature>
<dbReference type="EMBL" id="JAMYWD010000007">
    <property type="protein sequence ID" value="KAJ4966449.1"/>
    <property type="molecule type" value="Genomic_DNA"/>
</dbReference>
<dbReference type="SMART" id="SM00444">
    <property type="entry name" value="GYF"/>
    <property type="match status" value="1"/>
</dbReference>
<comment type="caution">
    <text evidence="3">The sequence shown here is derived from an EMBL/GenBank/DDBJ whole genome shotgun (WGS) entry which is preliminary data.</text>
</comment>
<proteinExistence type="predicted"/>
<dbReference type="PANTHER" id="PTHR47471">
    <property type="entry name" value="GYF DOMAIN-CONTAINING PROTEIN"/>
    <property type="match status" value="1"/>
</dbReference>
<dbReference type="Pfam" id="PF02213">
    <property type="entry name" value="GYF"/>
    <property type="match status" value="1"/>
</dbReference>
<dbReference type="PROSITE" id="PS50829">
    <property type="entry name" value="GYF"/>
    <property type="match status" value="1"/>
</dbReference>
<dbReference type="InterPro" id="IPR035445">
    <property type="entry name" value="GYF-like_dom_sf"/>
</dbReference>
<dbReference type="Proteomes" id="UP001141806">
    <property type="component" value="Unassembled WGS sequence"/>
</dbReference>
<feature type="compositionally biased region" description="Polar residues" evidence="1">
    <location>
        <begin position="1544"/>
        <end position="1559"/>
    </location>
</feature>
<feature type="region of interest" description="Disordered" evidence="1">
    <location>
        <begin position="131"/>
        <end position="281"/>
    </location>
</feature>
<dbReference type="OrthoDB" id="6415790at2759"/>
<keyword evidence="4" id="KW-1185">Reference proteome</keyword>
<feature type="compositionally biased region" description="Basic and acidic residues" evidence="1">
    <location>
        <begin position="97"/>
        <end position="116"/>
    </location>
</feature>
<dbReference type="SUPFAM" id="SSF55277">
    <property type="entry name" value="GYF domain"/>
    <property type="match status" value="1"/>
</dbReference>
<dbReference type="CDD" id="cd00072">
    <property type="entry name" value="GYF"/>
    <property type="match status" value="1"/>
</dbReference>